<protein>
    <submittedName>
        <fullName evidence="2">Uncharacterized protein</fullName>
    </submittedName>
</protein>
<dbReference type="AlphaFoldDB" id="A0A4P2Q115"/>
<dbReference type="EMBL" id="CP012670">
    <property type="protein sequence ID" value="AUX22628.1"/>
    <property type="molecule type" value="Genomic_DNA"/>
</dbReference>
<name>A0A4P2Q115_SORCE</name>
<evidence type="ECO:0000256" key="1">
    <source>
        <dbReference type="SAM" id="MobiDB-lite"/>
    </source>
</evidence>
<dbReference type="Proteomes" id="UP000295781">
    <property type="component" value="Chromosome"/>
</dbReference>
<feature type="compositionally biased region" description="Basic and acidic residues" evidence="1">
    <location>
        <begin position="245"/>
        <end position="258"/>
    </location>
</feature>
<feature type="compositionally biased region" description="Basic and acidic residues" evidence="1">
    <location>
        <begin position="17"/>
        <end position="26"/>
    </location>
</feature>
<sequence length="329" mass="34165">MLSGEPARSSRRRAHGKDRSSARDPLRTPGGRPLAQTRSVTDPRRTAPRADAIRCGPPADGPSRRRDPLRTPGGRPLAQTRSVADPRRAAPPNGCTPLDPRRAAPSQRLHSAGPPAGGPLPTVALRWTPAGGPLPTVALPLRWTPGGRPPPNGCTPLDPRRAAPSQRLHSAGPPAGGPPNGCTPLAPLASTSATDALRRGPRQPALPAAPLRPAPLLPSPSDGSRSAPAPPPRSYKDMGGLSPRPRVEGQPRRADGPCHRGASRPGRSPAGTPFLALCRASRQISRCHAQHAADEVPPEGRTSVSQDGPTSDPKEHATRTGSAAEGRDA</sequence>
<gene>
    <name evidence="2" type="ORF">SOCEGT47_031320</name>
</gene>
<organism evidence="2 3">
    <name type="scientific">Sorangium cellulosum</name>
    <name type="common">Polyangium cellulosum</name>
    <dbReference type="NCBI Taxonomy" id="56"/>
    <lineage>
        <taxon>Bacteria</taxon>
        <taxon>Pseudomonadati</taxon>
        <taxon>Myxococcota</taxon>
        <taxon>Polyangia</taxon>
        <taxon>Polyangiales</taxon>
        <taxon>Polyangiaceae</taxon>
        <taxon>Sorangium</taxon>
    </lineage>
</organism>
<evidence type="ECO:0000313" key="3">
    <source>
        <dbReference type="Proteomes" id="UP000295781"/>
    </source>
</evidence>
<proteinExistence type="predicted"/>
<evidence type="ECO:0000313" key="2">
    <source>
        <dbReference type="EMBL" id="AUX22628.1"/>
    </source>
</evidence>
<reference evidence="2 3" key="1">
    <citation type="submission" date="2015-09" db="EMBL/GenBank/DDBJ databases">
        <title>Sorangium comparison.</title>
        <authorList>
            <person name="Zaburannyi N."/>
            <person name="Bunk B."/>
            <person name="Overmann J."/>
            <person name="Mueller R."/>
        </authorList>
    </citation>
    <scope>NUCLEOTIDE SEQUENCE [LARGE SCALE GENOMIC DNA]</scope>
    <source>
        <strain evidence="2 3">So ceGT47</strain>
    </source>
</reference>
<feature type="region of interest" description="Disordered" evidence="1">
    <location>
        <begin position="1"/>
        <end position="329"/>
    </location>
</feature>
<accession>A0A4P2Q115</accession>